<proteinExistence type="inferred from homology"/>
<feature type="signal peptide" evidence="3">
    <location>
        <begin position="1"/>
        <end position="20"/>
    </location>
</feature>
<dbReference type="Gene3D" id="3.40.190.10">
    <property type="entry name" value="Periplasmic binding protein-like II"/>
    <property type="match status" value="2"/>
</dbReference>
<feature type="chain" id="PRO_5045065303" evidence="3">
    <location>
        <begin position="21"/>
        <end position="320"/>
    </location>
</feature>
<dbReference type="PROSITE" id="PS51257">
    <property type="entry name" value="PROKAR_LIPOPROTEIN"/>
    <property type="match status" value="1"/>
</dbReference>
<dbReference type="RefSeq" id="WP_377367345.1">
    <property type="nucleotide sequence ID" value="NZ_JAOTJD010000003.1"/>
</dbReference>
<dbReference type="PANTHER" id="PTHR35841">
    <property type="entry name" value="PHOSPHONATES-BINDING PERIPLASMIC PROTEIN"/>
    <property type="match status" value="1"/>
</dbReference>
<evidence type="ECO:0000256" key="3">
    <source>
        <dbReference type="SAM" id="SignalP"/>
    </source>
</evidence>
<evidence type="ECO:0000256" key="2">
    <source>
        <dbReference type="ARBA" id="ARBA00022729"/>
    </source>
</evidence>
<dbReference type="SUPFAM" id="SSF53850">
    <property type="entry name" value="Periplasmic binding protein-like II"/>
    <property type="match status" value="1"/>
</dbReference>
<keyword evidence="5" id="KW-1185">Reference proteome</keyword>
<comment type="caution">
    <text evidence="4">The sequence shown here is derived from an EMBL/GenBank/DDBJ whole genome shotgun (WGS) entry which is preliminary data.</text>
</comment>
<reference evidence="4 5" key="1">
    <citation type="submission" date="2022-09" db="EMBL/GenBank/DDBJ databases">
        <title>New species of Phenylobacterium.</title>
        <authorList>
            <person name="Mieszkin S."/>
        </authorList>
    </citation>
    <scope>NUCLEOTIDE SEQUENCE [LARGE SCALE GENOMIC DNA]</scope>
    <source>
        <strain evidence="4 5">HK31-G</strain>
    </source>
</reference>
<evidence type="ECO:0000313" key="5">
    <source>
        <dbReference type="Proteomes" id="UP001598130"/>
    </source>
</evidence>
<evidence type="ECO:0000313" key="4">
    <source>
        <dbReference type="EMBL" id="MFD3262858.1"/>
    </source>
</evidence>
<dbReference type="EMBL" id="JAOTJD010000003">
    <property type="protein sequence ID" value="MFD3262858.1"/>
    <property type="molecule type" value="Genomic_DNA"/>
</dbReference>
<dbReference type="Proteomes" id="UP001598130">
    <property type="component" value="Unassembled WGS sequence"/>
</dbReference>
<comment type="similarity">
    <text evidence="1">Belongs to the phosphate/phosphite/phosphonate binding protein family.</text>
</comment>
<organism evidence="4 5">
    <name type="scientific">Phenylobacterium ferrooxidans</name>
    <dbReference type="NCBI Taxonomy" id="2982689"/>
    <lineage>
        <taxon>Bacteria</taxon>
        <taxon>Pseudomonadati</taxon>
        <taxon>Pseudomonadota</taxon>
        <taxon>Alphaproteobacteria</taxon>
        <taxon>Caulobacterales</taxon>
        <taxon>Caulobacteraceae</taxon>
        <taxon>Phenylobacterium</taxon>
    </lineage>
</organism>
<sequence length="320" mass="34199">MARSAWFSAAVALGLGVTLAGCGEKTPVADTGDWRSGIKEIRMAVSGSNDDPRIVKRRSLYRARLSEAIGLPVKLYESSDYNGVIQALSSGQVDLAQMAGGGYANVDAQIGPLAAPILTTRQAEGGTGYYSTIVVRADSPIRTLADMKGRSLGYVDFNSTSGYLVPRARLREEGIDPDTYFGKTSFAGGHTQAVMALANGQFDGAILQASGGDPVNGFSRGALHTMARRKLVDLKDFRIIWTAGPIPSEAFVVRTDRPQPLIDTVRGTMGALPYDEPDLWVDVGQLDGSAYTSVTREHYKDVIALRAADIAQRRGQGGRP</sequence>
<dbReference type="Pfam" id="PF12974">
    <property type="entry name" value="Phosphonate-bd"/>
    <property type="match status" value="1"/>
</dbReference>
<gene>
    <name evidence="4" type="primary">phnD</name>
    <name evidence="4" type="ORF">OCL97_02635</name>
</gene>
<dbReference type="InterPro" id="IPR005770">
    <property type="entry name" value="PhnD"/>
</dbReference>
<dbReference type="NCBIfam" id="TIGR01098">
    <property type="entry name" value="3A0109s03R"/>
    <property type="match status" value="1"/>
</dbReference>
<protein>
    <submittedName>
        <fullName evidence="4">Phosphate/phosphite/phosphonate ABC transporter substrate-binding protein</fullName>
    </submittedName>
</protein>
<dbReference type="CDD" id="cd01071">
    <property type="entry name" value="PBP2_PhnD_like"/>
    <property type="match status" value="1"/>
</dbReference>
<evidence type="ECO:0000256" key="1">
    <source>
        <dbReference type="ARBA" id="ARBA00007162"/>
    </source>
</evidence>
<dbReference type="PANTHER" id="PTHR35841:SF1">
    <property type="entry name" value="PHOSPHONATES-BINDING PERIPLASMIC PROTEIN"/>
    <property type="match status" value="1"/>
</dbReference>
<name>A0ABW6CPX4_9CAUL</name>
<accession>A0ABW6CPX4</accession>
<keyword evidence="2 3" id="KW-0732">Signal</keyword>